<feature type="transmembrane region" description="Helical" evidence="1">
    <location>
        <begin position="38"/>
        <end position="57"/>
    </location>
</feature>
<sequence length="114" mass="11832">MAAILPVDSTFYLVIVAPLEGSKRTSQITFYINKRPQGFLYVLVAAVPAICALISIGTATDGSLMCLAGGASSLQLSTPQLSLPGWHRPDVSILGLCGINGKILGSIIDTLSGN</sequence>
<keyword evidence="1" id="KW-0812">Transmembrane</keyword>
<dbReference type="EMBL" id="CP069109">
    <property type="protein sequence ID" value="QSS59189.1"/>
    <property type="molecule type" value="Genomic_DNA"/>
</dbReference>
<dbReference type="VEuPathDB" id="FungiDB:I7I51_08621"/>
<proteinExistence type="predicted"/>
<gene>
    <name evidence="2" type="ORF">I7I51_08621</name>
</gene>
<name>A0A8A1LZ92_AJECA</name>
<reference evidence="2" key="1">
    <citation type="submission" date="2021-01" db="EMBL/GenBank/DDBJ databases">
        <title>Chromosome-level genome assembly of a human fungal pathogen reveals clustering of transcriptionally co-regulated genes.</title>
        <authorList>
            <person name="Voorhies M."/>
            <person name="Cohen S."/>
            <person name="Shea T.P."/>
            <person name="Petrus S."/>
            <person name="Munoz J.F."/>
            <person name="Poplawski S."/>
            <person name="Goldman W.E."/>
            <person name="Michael T."/>
            <person name="Cuomo C.A."/>
            <person name="Sil A."/>
            <person name="Beyhan S."/>
        </authorList>
    </citation>
    <scope>NUCLEOTIDE SEQUENCE</scope>
    <source>
        <strain evidence="2">WU24</strain>
    </source>
</reference>
<dbReference type="AlphaFoldDB" id="A0A8A1LZ92"/>
<dbReference type="Proteomes" id="UP000663671">
    <property type="component" value="Chromosome 2"/>
</dbReference>
<evidence type="ECO:0000313" key="3">
    <source>
        <dbReference type="Proteomes" id="UP000663671"/>
    </source>
</evidence>
<accession>A0A8A1LZ92</accession>
<keyword evidence="1" id="KW-0472">Membrane</keyword>
<evidence type="ECO:0000256" key="1">
    <source>
        <dbReference type="SAM" id="Phobius"/>
    </source>
</evidence>
<evidence type="ECO:0000313" key="2">
    <source>
        <dbReference type="EMBL" id="QSS59189.1"/>
    </source>
</evidence>
<keyword evidence="1" id="KW-1133">Transmembrane helix</keyword>
<protein>
    <submittedName>
        <fullName evidence="2">Uncharacterized protein</fullName>
    </submittedName>
</protein>
<organism evidence="2 3">
    <name type="scientific">Ajellomyces capsulatus</name>
    <name type="common">Darling's disease fungus</name>
    <name type="synonym">Histoplasma capsulatum</name>
    <dbReference type="NCBI Taxonomy" id="5037"/>
    <lineage>
        <taxon>Eukaryota</taxon>
        <taxon>Fungi</taxon>
        <taxon>Dikarya</taxon>
        <taxon>Ascomycota</taxon>
        <taxon>Pezizomycotina</taxon>
        <taxon>Eurotiomycetes</taxon>
        <taxon>Eurotiomycetidae</taxon>
        <taxon>Onygenales</taxon>
        <taxon>Ajellomycetaceae</taxon>
        <taxon>Histoplasma</taxon>
    </lineage>
</organism>